<name>A0AA36FXM9_9BILA</name>
<reference evidence="2" key="1">
    <citation type="submission" date="2023-06" db="EMBL/GenBank/DDBJ databases">
        <authorList>
            <person name="Delattre M."/>
        </authorList>
    </citation>
    <scope>NUCLEOTIDE SEQUENCE</scope>
    <source>
        <strain evidence="2">AF72</strain>
    </source>
</reference>
<evidence type="ECO:0000256" key="1">
    <source>
        <dbReference type="SAM" id="MobiDB-lite"/>
    </source>
</evidence>
<dbReference type="EMBL" id="CATQJA010002408">
    <property type="protein sequence ID" value="CAJ0570594.1"/>
    <property type="molecule type" value="Genomic_DNA"/>
</dbReference>
<organism evidence="2 3">
    <name type="scientific">Mesorhabditis spiculigera</name>
    <dbReference type="NCBI Taxonomy" id="96644"/>
    <lineage>
        <taxon>Eukaryota</taxon>
        <taxon>Metazoa</taxon>
        <taxon>Ecdysozoa</taxon>
        <taxon>Nematoda</taxon>
        <taxon>Chromadorea</taxon>
        <taxon>Rhabditida</taxon>
        <taxon>Rhabditina</taxon>
        <taxon>Rhabditomorpha</taxon>
        <taxon>Rhabditoidea</taxon>
        <taxon>Rhabditidae</taxon>
        <taxon>Mesorhabditinae</taxon>
        <taxon>Mesorhabditis</taxon>
    </lineage>
</organism>
<dbReference type="AlphaFoldDB" id="A0AA36FXM9"/>
<gene>
    <name evidence="2" type="ORF">MSPICULIGERA_LOCUS9031</name>
</gene>
<evidence type="ECO:0000313" key="3">
    <source>
        <dbReference type="Proteomes" id="UP001177023"/>
    </source>
</evidence>
<accession>A0AA36FXM9</accession>
<dbReference type="Proteomes" id="UP001177023">
    <property type="component" value="Unassembled WGS sequence"/>
</dbReference>
<feature type="non-terminal residue" evidence="2">
    <location>
        <position position="1"/>
    </location>
</feature>
<proteinExistence type="predicted"/>
<protein>
    <submittedName>
        <fullName evidence="2">Uncharacterized protein</fullName>
    </submittedName>
</protein>
<feature type="region of interest" description="Disordered" evidence="1">
    <location>
        <begin position="154"/>
        <end position="180"/>
    </location>
</feature>
<evidence type="ECO:0000313" key="2">
    <source>
        <dbReference type="EMBL" id="CAJ0570594.1"/>
    </source>
</evidence>
<keyword evidence="3" id="KW-1185">Reference proteome</keyword>
<comment type="caution">
    <text evidence="2">The sequence shown here is derived from an EMBL/GenBank/DDBJ whole genome shotgun (WGS) entry which is preliminary data.</text>
</comment>
<sequence length="188" mass="20961">MSSADARLEAPAPVTDAVQYDFAPITDAVQYITWGMHGNLYMERQFCVGPMLIFDEGIPDLIENQRFFRRVHLPSGETPLRKRSEMVRYFWENNGEGEMQLIAYYPATEMAKETAPPATICPGAPPRRRASSRLCSIAASAKIAADAAVKIPSTPTSRPYRKGFATPKRPAPSMADSLIRAPRRLRCQ</sequence>